<reference evidence="1" key="2">
    <citation type="submission" date="2012-12" db="EMBL/GenBank/DDBJ databases">
        <authorList>
            <person name="Gao Y.W."/>
            <person name="Fan S.T."/>
            <person name="Sun H.T."/>
            <person name="Wang Z."/>
            <person name="Gao X.L."/>
            <person name="Li Y.G."/>
            <person name="Wang T.C."/>
            <person name="Zhang K."/>
            <person name="Xu W.W."/>
            <person name="Yu Z.J."/>
            <person name="Xia X.Z."/>
        </authorList>
    </citation>
    <scope>NUCLEOTIDE SEQUENCE</scope>
    <source>
        <strain evidence="1">FR3</strain>
    </source>
</reference>
<protein>
    <submittedName>
        <fullName evidence="1">Bm683</fullName>
    </submittedName>
</protein>
<dbReference type="EMBL" id="LN857014">
    <property type="protein sequence ID" value="CRZ25751.1"/>
    <property type="molecule type" value="Genomic_DNA"/>
</dbReference>
<accession>A0A0H5SCD7</accession>
<reference evidence="2" key="3">
    <citation type="submission" date="2019-04" db="EMBL/GenBank/DDBJ databases">
        <authorList>
            <person name="Howe K."/>
            <person name="Paulini M."/>
            <person name="Williams G."/>
        </authorList>
    </citation>
    <scope>NUCLEOTIDE SEQUENCE [LARGE SCALE GENOMIC DNA]</scope>
    <source>
        <strain evidence="2">FR3</strain>
    </source>
</reference>
<dbReference type="EMBL" id="CAAKNF010000196">
    <property type="protein sequence ID" value="VIO86302.1"/>
    <property type="molecule type" value="Genomic_DNA"/>
</dbReference>
<dbReference type="CTD" id="66060061"/>
<accession>A0A4E9ERU5</accession>
<dbReference type="AlphaFoldDB" id="A0A4E9ERU5"/>
<proteinExistence type="predicted"/>
<gene>
    <name evidence="1 3" type="ORF">Bm683</name>
    <name evidence="2" type="ORF">BM_BM683</name>
    <name evidence="1" type="ORF">BM_Bm683</name>
</gene>
<dbReference type="WormBase" id="Bm683">
    <property type="protein sequence ID" value="BM47809"/>
    <property type="gene ID" value="WBGene00220944"/>
</dbReference>
<evidence type="ECO:0000313" key="3">
    <source>
        <dbReference type="WormBase" id="Bm683"/>
    </source>
</evidence>
<reference evidence="1" key="1">
    <citation type="journal article" date="2007" name="Science">
        <title>Draft genome of the filarial nematode parasite Brugia malayi.</title>
        <authorList>
            <person name="Ghedin E."/>
            <person name="Wang S."/>
            <person name="Spiro D."/>
            <person name="Caler E."/>
            <person name="Zhao Q."/>
            <person name="Crabtree J."/>
            <person name="Allen J.E."/>
            <person name="Delcher A.L."/>
            <person name="Guiliano D.B."/>
            <person name="Miranda-Saavedra D."/>
            <person name="Angiuoli S.V."/>
            <person name="Creasy T."/>
            <person name="Amedeo P."/>
            <person name="Haas B."/>
            <person name="El-Sayed N.M."/>
            <person name="Wortman J.R."/>
            <person name="Feldblyum T."/>
            <person name="Tallon L."/>
            <person name="Schatz M."/>
            <person name="Shumway M."/>
            <person name="Koo H."/>
            <person name="Salzberg S.L."/>
            <person name="Schobel S."/>
            <person name="Pertea M."/>
            <person name="Pop M."/>
            <person name="White O."/>
            <person name="Barton G.J."/>
            <person name="Carlow C.K."/>
            <person name="Crawford M.J."/>
            <person name="Daub J."/>
            <person name="Dimmic M.W."/>
            <person name="Estes C.F."/>
            <person name="Foster J.M."/>
            <person name="Ganatra M."/>
            <person name="Gregory W.F."/>
            <person name="Johnson N.M."/>
            <person name="Jin J."/>
            <person name="Komuniecki R."/>
            <person name="Korf I."/>
            <person name="Kumar S."/>
            <person name="Laney S."/>
            <person name="Li B.W."/>
            <person name="Li W."/>
            <person name="Lindblom T.H."/>
            <person name="Lustigman S."/>
            <person name="Ma D."/>
            <person name="Maina C.V."/>
            <person name="Martin D.M."/>
            <person name="McCarter J.P."/>
            <person name="McReynolds L."/>
            <person name="Mitreva M."/>
            <person name="Nutman T.B."/>
            <person name="Parkinson J."/>
            <person name="Peregrin-Alvarez J.M."/>
            <person name="Poole C."/>
            <person name="Ren Q."/>
            <person name="Saunders L."/>
            <person name="Sluder A.E."/>
            <person name="Smith K."/>
            <person name="Stanke M."/>
            <person name="Unnasch T.R."/>
            <person name="Ware J."/>
            <person name="Wei A.D."/>
            <person name="Weil G."/>
            <person name="Williams D.J."/>
            <person name="Zhang Y."/>
            <person name="Williams S.A."/>
            <person name="Fraser-Liggett C."/>
            <person name="Slatko B."/>
            <person name="Blaxter M.L."/>
            <person name="Scott A.L."/>
        </authorList>
    </citation>
    <scope>NUCLEOTIDE SEQUENCE</scope>
    <source>
        <strain evidence="1">FR3</strain>
    </source>
</reference>
<sequence length="38" mass="4066">MFPCSEDRISATTMRRQAGSAVVGSSCVQHLSSILLIL</sequence>
<organism evidence="1">
    <name type="scientific">Brugia malayi</name>
    <name type="common">Filarial nematode worm</name>
    <dbReference type="NCBI Taxonomy" id="6279"/>
    <lineage>
        <taxon>Eukaryota</taxon>
        <taxon>Metazoa</taxon>
        <taxon>Ecdysozoa</taxon>
        <taxon>Nematoda</taxon>
        <taxon>Chromadorea</taxon>
        <taxon>Rhabditida</taxon>
        <taxon>Spirurina</taxon>
        <taxon>Spiruromorpha</taxon>
        <taxon>Filarioidea</taxon>
        <taxon>Onchocercidae</taxon>
        <taxon>Brugia</taxon>
    </lineage>
</organism>
<dbReference type="KEGG" id="bmy:BM_BM683"/>
<dbReference type="GeneID" id="66060061"/>
<dbReference type="RefSeq" id="XP_042929400.1">
    <property type="nucleotide sequence ID" value="XM_043073466.1"/>
</dbReference>
<name>A0A4E9ERU5_BRUMA</name>
<evidence type="ECO:0000313" key="2">
    <source>
        <dbReference type="EMBL" id="VIO86302.1"/>
    </source>
</evidence>
<evidence type="ECO:0000313" key="1">
    <source>
        <dbReference type="EMBL" id="CRZ25751.1"/>
    </source>
</evidence>